<dbReference type="InterPro" id="IPR007863">
    <property type="entry name" value="Peptidase_M16_C"/>
</dbReference>
<dbReference type="FunFam" id="3.30.830.10:FF:000008">
    <property type="entry name" value="Mitochondrial-processing peptidase subunit beta"/>
    <property type="match status" value="1"/>
</dbReference>
<protein>
    <submittedName>
        <fullName evidence="6">Putative Zn-dependent peptidase</fullName>
    </submittedName>
</protein>
<comment type="similarity">
    <text evidence="2">Belongs to the peptidase M16 family.</text>
</comment>
<dbReference type="Gene3D" id="3.30.830.10">
    <property type="entry name" value="Metalloenzyme, LuxS/M16 peptidase-like"/>
    <property type="match status" value="2"/>
</dbReference>
<dbReference type="AlphaFoldDB" id="A0A3M0C6W7"/>
<dbReference type="InterPro" id="IPR011765">
    <property type="entry name" value="Pept_M16_N"/>
</dbReference>
<comment type="caution">
    <text evidence="6">The sequence shown here is derived from an EMBL/GenBank/DDBJ whole genome shotgun (WGS) entry which is preliminary data.</text>
</comment>
<dbReference type="Pfam" id="PF05193">
    <property type="entry name" value="Peptidase_M16_C"/>
    <property type="match status" value="1"/>
</dbReference>
<keyword evidence="7" id="KW-1185">Reference proteome</keyword>
<dbReference type="RefSeq" id="WP_121939568.1">
    <property type="nucleotide sequence ID" value="NZ_REFR01000013.1"/>
</dbReference>
<dbReference type="GO" id="GO:0046872">
    <property type="term" value="F:metal ion binding"/>
    <property type="evidence" value="ECO:0007669"/>
    <property type="project" value="InterPro"/>
</dbReference>
<comment type="cofactor">
    <cofactor evidence="1">
        <name>Zn(2+)</name>
        <dbReference type="ChEBI" id="CHEBI:29105"/>
    </cofactor>
</comment>
<dbReference type="InParanoid" id="A0A3M0C6W7"/>
<dbReference type="PANTHER" id="PTHR11851:SF49">
    <property type="entry name" value="MITOCHONDRIAL-PROCESSING PEPTIDASE SUBUNIT ALPHA"/>
    <property type="match status" value="1"/>
</dbReference>
<dbReference type="Pfam" id="PF00675">
    <property type="entry name" value="Peptidase_M16"/>
    <property type="match status" value="1"/>
</dbReference>
<proteinExistence type="inferred from homology"/>
<evidence type="ECO:0000256" key="2">
    <source>
        <dbReference type="ARBA" id="ARBA00007261"/>
    </source>
</evidence>
<accession>A0A3M0C6W7</accession>
<dbReference type="EMBL" id="REFR01000013">
    <property type="protein sequence ID" value="RMB04655.1"/>
    <property type="molecule type" value="Genomic_DNA"/>
</dbReference>
<organism evidence="6 7">
    <name type="scientific">Eilatimonas milleporae</name>
    <dbReference type="NCBI Taxonomy" id="911205"/>
    <lineage>
        <taxon>Bacteria</taxon>
        <taxon>Pseudomonadati</taxon>
        <taxon>Pseudomonadota</taxon>
        <taxon>Alphaproteobacteria</taxon>
        <taxon>Kordiimonadales</taxon>
        <taxon>Kordiimonadaceae</taxon>
        <taxon>Eilatimonas</taxon>
    </lineage>
</organism>
<sequence length="414" mass="44837">MTIRLTTLDNGLRIVSEARPMLETVSVGLWVDVGSRHEPAPLNGVTHCLEHMLFKGTERRTAQDIVLEIESVGGHINAYTSRDHTTYYARTLKDDLPLAVDILADILMNSVFDEGELTREKDVILQEIGQAQDTPDDIVFDHLQSVAYPDQSLGWSILGTPDTVRSFNRDALFSFMADKYRAGSIIVAAVGNLDHDRLVDMARSRFSGLPSGRREADATARYAPGCMVEQRPLEQVHLALAWPGVAHKAPEYYATQIYSTILGGGMSSRLFQKIREERGLAYSIYSFSASHADTGLLGVYAGTSPDQAETVLSLIEEDVQGLAAGATLAELASAKAQLKAGLMMALEATGSRMEQLGRQMLIYGRVIPTEEILMSLDAVTPDDVAAVAVRMAESGTRALAAVGGGPVEDLLKAA</sequence>
<dbReference type="GO" id="GO:0008237">
    <property type="term" value="F:metallopeptidase activity"/>
    <property type="evidence" value="ECO:0007669"/>
    <property type="project" value="UniProtKB-KW"/>
</dbReference>
<gene>
    <name evidence="6" type="ORF">BXY39_2926</name>
</gene>
<feature type="domain" description="Peptidase M16 C-terminal" evidence="5">
    <location>
        <begin position="166"/>
        <end position="338"/>
    </location>
</feature>
<evidence type="ECO:0000259" key="4">
    <source>
        <dbReference type="Pfam" id="PF00675"/>
    </source>
</evidence>
<keyword evidence="3" id="KW-0378">Hydrolase</keyword>
<dbReference type="OrthoDB" id="9811314at2"/>
<dbReference type="PANTHER" id="PTHR11851">
    <property type="entry name" value="METALLOPROTEASE"/>
    <property type="match status" value="1"/>
</dbReference>
<feature type="domain" description="Peptidase M16 N-terminal" evidence="4">
    <location>
        <begin position="13"/>
        <end position="160"/>
    </location>
</feature>
<name>A0A3M0C6W7_9PROT</name>
<dbReference type="InterPro" id="IPR011249">
    <property type="entry name" value="Metalloenz_LuxS/M16"/>
</dbReference>
<dbReference type="InterPro" id="IPR050361">
    <property type="entry name" value="MPP/UQCRC_Complex"/>
</dbReference>
<reference evidence="6 7" key="1">
    <citation type="submission" date="2018-10" db="EMBL/GenBank/DDBJ databases">
        <title>Genomic Encyclopedia of Archaeal and Bacterial Type Strains, Phase II (KMG-II): from individual species to whole genera.</title>
        <authorList>
            <person name="Goeker M."/>
        </authorList>
    </citation>
    <scope>NUCLEOTIDE SEQUENCE [LARGE SCALE GENOMIC DNA]</scope>
    <source>
        <strain evidence="6 7">DSM 25217</strain>
    </source>
</reference>
<dbReference type="Proteomes" id="UP000271227">
    <property type="component" value="Unassembled WGS sequence"/>
</dbReference>
<keyword evidence="3" id="KW-0645">Protease</keyword>
<evidence type="ECO:0000313" key="7">
    <source>
        <dbReference type="Proteomes" id="UP000271227"/>
    </source>
</evidence>
<evidence type="ECO:0000256" key="3">
    <source>
        <dbReference type="ARBA" id="ARBA00023049"/>
    </source>
</evidence>
<evidence type="ECO:0000259" key="5">
    <source>
        <dbReference type="Pfam" id="PF05193"/>
    </source>
</evidence>
<evidence type="ECO:0000313" key="6">
    <source>
        <dbReference type="EMBL" id="RMB04655.1"/>
    </source>
</evidence>
<keyword evidence="3" id="KW-0482">Metalloprotease</keyword>
<evidence type="ECO:0000256" key="1">
    <source>
        <dbReference type="ARBA" id="ARBA00001947"/>
    </source>
</evidence>
<dbReference type="SUPFAM" id="SSF63411">
    <property type="entry name" value="LuxS/MPP-like metallohydrolase"/>
    <property type="match status" value="2"/>
</dbReference>